<name>A0ABS8K1Z0_9BURK</name>
<dbReference type="Proteomes" id="UP001431019">
    <property type="component" value="Unassembled WGS sequence"/>
</dbReference>
<comment type="caution">
    <text evidence="2">The sequence shown here is derived from an EMBL/GenBank/DDBJ whole genome shotgun (WGS) entry which is preliminary data.</text>
</comment>
<evidence type="ECO:0000313" key="3">
    <source>
        <dbReference type="Proteomes" id="UP001431019"/>
    </source>
</evidence>
<reference evidence="2 3" key="1">
    <citation type="submission" date="2021-11" db="EMBL/GenBank/DDBJ databases">
        <authorList>
            <person name="Oh E.-T."/>
            <person name="Kim S.-B."/>
        </authorList>
    </citation>
    <scope>NUCLEOTIDE SEQUENCE [LARGE SCALE GENOMIC DNA]</scope>
    <source>
        <strain evidence="2 3">MMS20-SJTR3</strain>
    </source>
</reference>
<evidence type="ECO:0000313" key="2">
    <source>
        <dbReference type="EMBL" id="MCC8396166.1"/>
    </source>
</evidence>
<dbReference type="EMBL" id="JAJITD010000016">
    <property type="protein sequence ID" value="MCC8396166.1"/>
    <property type="molecule type" value="Genomic_DNA"/>
</dbReference>
<keyword evidence="1" id="KW-0472">Membrane</keyword>
<keyword evidence="1" id="KW-1133">Transmembrane helix</keyword>
<keyword evidence="1" id="KW-0812">Transmembrane</keyword>
<accession>A0ABS8K1Z0</accession>
<sequence length="137" mass="15065">MTTQSGSRVAPRYVLIALLAAPFAWLVQMMIAETVAAQTCYPYNHPLGTPIVWWMHPLLIGVSVLCLLAGAFGSWVAVRNLRRIAPLKRGALFGERRTRAELDGFLVHVAAMSSGLFLFALIATDIAVALVSPCRWW</sequence>
<feature type="transmembrane region" description="Helical" evidence="1">
    <location>
        <begin position="52"/>
        <end position="78"/>
    </location>
</feature>
<keyword evidence="3" id="KW-1185">Reference proteome</keyword>
<gene>
    <name evidence="2" type="ORF">LJ656_26615</name>
</gene>
<feature type="transmembrane region" description="Helical" evidence="1">
    <location>
        <begin position="105"/>
        <end position="131"/>
    </location>
</feature>
<evidence type="ECO:0000256" key="1">
    <source>
        <dbReference type="SAM" id="Phobius"/>
    </source>
</evidence>
<proteinExistence type="predicted"/>
<organism evidence="2 3">
    <name type="scientific">Paraburkholderia sejongensis</name>
    <dbReference type="NCBI Taxonomy" id="2886946"/>
    <lineage>
        <taxon>Bacteria</taxon>
        <taxon>Pseudomonadati</taxon>
        <taxon>Pseudomonadota</taxon>
        <taxon>Betaproteobacteria</taxon>
        <taxon>Burkholderiales</taxon>
        <taxon>Burkholderiaceae</taxon>
        <taxon>Paraburkholderia</taxon>
    </lineage>
</organism>
<dbReference type="RefSeq" id="WP_230512513.1">
    <property type="nucleotide sequence ID" value="NZ_JAJITD010000016.1"/>
</dbReference>
<evidence type="ECO:0008006" key="4">
    <source>
        <dbReference type="Google" id="ProtNLM"/>
    </source>
</evidence>
<protein>
    <recommendedName>
        <fullName evidence="4">Cytochrome C oxidase subunit I</fullName>
    </recommendedName>
</protein>